<dbReference type="EMBL" id="AWUE01023702">
    <property type="protein sequence ID" value="OMO52977.1"/>
    <property type="molecule type" value="Genomic_DNA"/>
</dbReference>
<name>A0A1R3G4K2_9ROSI</name>
<evidence type="ECO:0000313" key="2">
    <source>
        <dbReference type="Proteomes" id="UP000187203"/>
    </source>
</evidence>
<evidence type="ECO:0000313" key="1">
    <source>
        <dbReference type="EMBL" id="OMO52977.1"/>
    </source>
</evidence>
<proteinExistence type="predicted"/>
<organism evidence="1 2">
    <name type="scientific">Corchorus olitorius</name>
    <dbReference type="NCBI Taxonomy" id="93759"/>
    <lineage>
        <taxon>Eukaryota</taxon>
        <taxon>Viridiplantae</taxon>
        <taxon>Streptophyta</taxon>
        <taxon>Embryophyta</taxon>
        <taxon>Tracheophyta</taxon>
        <taxon>Spermatophyta</taxon>
        <taxon>Magnoliopsida</taxon>
        <taxon>eudicotyledons</taxon>
        <taxon>Gunneridae</taxon>
        <taxon>Pentapetalae</taxon>
        <taxon>rosids</taxon>
        <taxon>malvids</taxon>
        <taxon>Malvales</taxon>
        <taxon>Malvaceae</taxon>
        <taxon>Grewioideae</taxon>
        <taxon>Apeibeae</taxon>
        <taxon>Corchorus</taxon>
    </lineage>
</organism>
<gene>
    <name evidence="1" type="ORF">COLO4_36900</name>
</gene>
<reference evidence="2" key="1">
    <citation type="submission" date="2013-09" db="EMBL/GenBank/DDBJ databases">
        <title>Corchorus olitorius genome sequencing.</title>
        <authorList>
            <person name="Alam M."/>
            <person name="Haque M.S."/>
            <person name="Islam M.S."/>
            <person name="Emdad E.M."/>
            <person name="Islam M.M."/>
            <person name="Ahmed B."/>
            <person name="Halim A."/>
            <person name="Hossen Q.M.M."/>
            <person name="Hossain M.Z."/>
            <person name="Ahmed R."/>
            <person name="Khan M.M."/>
            <person name="Islam R."/>
            <person name="Rashid M.M."/>
            <person name="Khan S.A."/>
            <person name="Rahman M.S."/>
            <person name="Alam M."/>
            <person name="Yahiya A.S."/>
            <person name="Khan M.S."/>
            <person name="Azam M.S."/>
            <person name="Haque T."/>
            <person name="Lashkar M.Z.H."/>
            <person name="Akhand A.I."/>
            <person name="Morshed G."/>
            <person name="Roy S."/>
            <person name="Uddin K.S."/>
            <person name="Rabeya T."/>
            <person name="Hossain A.S."/>
            <person name="Chowdhury A."/>
            <person name="Snigdha A.R."/>
            <person name="Mortoza M.S."/>
            <person name="Matin S.A."/>
            <person name="Hoque S.M.E."/>
            <person name="Islam M.K."/>
            <person name="Roy D.K."/>
            <person name="Haider R."/>
            <person name="Moosa M.M."/>
            <person name="Elias S.M."/>
            <person name="Hasan A.M."/>
            <person name="Jahan S."/>
            <person name="Shafiuddin M."/>
            <person name="Mahmood N."/>
            <person name="Shommy N.S."/>
        </authorList>
    </citation>
    <scope>NUCLEOTIDE SEQUENCE [LARGE SCALE GENOMIC DNA]</scope>
    <source>
        <strain evidence="2">cv. O-4</strain>
    </source>
</reference>
<comment type="caution">
    <text evidence="1">The sequence shown here is derived from an EMBL/GenBank/DDBJ whole genome shotgun (WGS) entry which is preliminary data.</text>
</comment>
<dbReference type="Proteomes" id="UP000187203">
    <property type="component" value="Unassembled WGS sequence"/>
</dbReference>
<protein>
    <submittedName>
        <fullName evidence="1">Spermidine synthase</fullName>
    </submittedName>
</protein>
<sequence length="54" mass="6291">MVKLTQHEIIQYRIPSVDSNLMILVELTYHSPLLHPYALSHGNKCTELLSWLFP</sequence>
<accession>A0A1R3G4K2</accession>
<keyword evidence="2" id="KW-1185">Reference proteome</keyword>
<dbReference type="AlphaFoldDB" id="A0A1R3G4K2"/>